<gene>
    <name evidence="1" type="ORF">SAMN04487775_11237</name>
</gene>
<evidence type="ECO:0000313" key="2">
    <source>
        <dbReference type="Proteomes" id="UP000182737"/>
    </source>
</evidence>
<dbReference type="Proteomes" id="UP000182737">
    <property type="component" value="Unassembled WGS sequence"/>
</dbReference>
<accession>A0A1I3N529</accession>
<reference evidence="2" key="1">
    <citation type="submission" date="2016-10" db="EMBL/GenBank/DDBJ databases">
        <authorList>
            <person name="Varghese N."/>
            <person name="Submissions S."/>
        </authorList>
    </citation>
    <scope>NUCLEOTIDE SEQUENCE [LARGE SCALE GENOMIC DNA]</scope>
    <source>
        <strain evidence="2">XBD1002</strain>
    </source>
</reference>
<evidence type="ECO:0008006" key="3">
    <source>
        <dbReference type="Google" id="ProtNLM"/>
    </source>
</evidence>
<protein>
    <recommendedName>
        <fullName evidence="3">Tocopherol cyclase</fullName>
    </recommendedName>
</protein>
<proteinExistence type="predicted"/>
<dbReference type="Pfam" id="PF10974">
    <property type="entry name" value="DUF2804"/>
    <property type="match status" value="1"/>
</dbReference>
<dbReference type="AlphaFoldDB" id="A0A1I3N529"/>
<dbReference type="InterPro" id="IPR021243">
    <property type="entry name" value="DUF2804"/>
</dbReference>
<dbReference type="EMBL" id="FORI01000012">
    <property type="protein sequence ID" value="SFJ04319.1"/>
    <property type="molecule type" value="Genomic_DNA"/>
</dbReference>
<sequence length="375" mass="42659">MRFQEVFWKKSVVFVFSGKLVYNRGMYSRQFREPPEHLVQNGKAHFGCYEGVSALTDIRGMRAPYAGVPVPSIISNLRIKSRLEYVFSLKDFIGLSQFYDFKVLGLGEIIFWNKETGKKYVYHTIMTPRRRFVPVLTTKGICASYKRSRFIKISWGRQHKHHALTFKVKGDNARPNAEGYVYSPLTDDMHTDSLFVSPSPASMRCSATWFSSMKTLGHIAINGEPVQDSEGLGMMILNRAYYKFHSKSSSVYGIGNVHNKNIVFYINTSNMDAADSDSYNSNILVVDGKKTALPPVYMTHPFGIDKNWIIQDTESMVDLTFTPLSVNSRTLNLIALRTSYYTMYGTFEGVLLTSDGEKIILKNFPGMLHKGMLRL</sequence>
<keyword evidence="2" id="KW-1185">Reference proteome</keyword>
<name>A0A1I3N529_9SPIR</name>
<evidence type="ECO:0000313" key="1">
    <source>
        <dbReference type="EMBL" id="SFJ04319.1"/>
    </source>
</evidence>
<organism evidence="1 2">
    <name type="scientific">Treponema bryantii</name>
    <dbReference type="NCBI Taxonomy" id="163"/>
    <lineage>
        <taxon>Bacteria</taxon>
        <taxon>Pseudomonadati</taxon>
        <taxon>Spirochaetota</taxon>
        <taxon>Spirochaetia</taxon>
        <taxon>Spirochaetales</taxon>
        <taxon>Treponemataceae</taxon>
        <taxon>Treponema</taxon>
    </lineage>
</organism>